<dbReference type="Gene3D" id="2.30.110.20">
    <property type="entry name" value="Hcp1-like"/>
    <property type="match status" value="1"/>
</dbReference>
<keyword evidence="3" id="KW-1185">Reference proteome</keyword>
<accession>A0ABU8VI53</accession>
<sequence length="160" mass="17412">MSQDIFLKLAGISGESQDASHKDEIEILRWDWSISQQSSMHSGSGGGAGKATVSDLNFDHYVDRASPNLMKYCLTGKHIDTATLVVRKAGDSPLEFLKLTIGDVIVTRVTPMLTDTMARAREGVSLSFARVKQEYVMQNQQGGSGGTVTASFDIQQNREA</sequence>
<dbReference type="SUPFAM" id="SSF141452">
    <property type="entry name" value="Hcp1-like"/>
    <property type="match status" value="1"/>
</dbReference>
<dbReference type="PANTHER" id="PTHR36152">
    <property type="entry name" value="CYTOPLASMIC PROTEIN-RELATED"/>
    <property type="match status" value="1"/>
</dbReference>
<protein>
    <submittedName>
        <fullName evidence="2">Type VI secretion system tube protein Hcp</fullName>
    </submittedName>
</protein>
<evidence type="ECO:0000313" key="3">
    <source>
        <dbReference type="Proteomes" id="UP001365846"/>
    </source>
</evidence>
<proteinExistence type="predicted"/>
<dbReference type="Proteomes" id="UP001365846">
    <property type="component" value="Unassembled WGS sequence"/>
</dbReference>
<name>A0ABU8VI53_9BURK</name>
<reference evidence="2 3" key="1">
    <citation type="submission" date="2024-03" db="EMBL/GenBank/DDBJ databases">
        <title>Novel species of the genus Variovorax.</title>
        <authorList>
            <person name="Liu Q."/>
            <person name="Xin Y.-H."/>
        </authorList>
    </citation>
    <scope>NUCLEOTIDE SEQUENCE [LARGE SCALE GENOMIC DNA]</scope>
    <source>
        <strain evidence="2 3">KACC 18899</strain>
    </source>
</reference>
<dbReference type="InterPro" id="IPR053165">
    <property type="entry name" value="HSI-I_assembly_Hcp1"/>
</dbReference>
<evidence type="ECO:0000256" key="1">
    <source>
        <dbReference type="SAM" id="MobiDB-lite"/>
    </source>
</evidence>
<feature type="region of interest" description="Disordered" evidence="1">
    <location>
        <begin position="140"/>
        <end position="160"/>
    </location>
</feature>
<organism evidence="2 3">
    <name type="scientific">Variovorax ureilyticus</name>
    <dbReference type="NCBI Taxonomy" id="1836198"/>
    <lineage>
        <taxon>Bacteria</taxon>
        <taxon>Pseudomonadati</taxon>
        <taxon>Pseudomonadota</taxon>
        <taxon>Betaproteobacteria</taxon>
        <taxon>Burkholderiales</taxon>
        <taxon>Comamonadaceae</taxon>
        <taxon>Variovorax</taxon>
    </lineage>
</organism>
<gene>
    <name evidence="2" type="ORF">WKW77_19785</name>
</gene>
<dbReference type="Pfam" id="PF05638">
    <property type="entry name" value="T6SS_HCP"/>
    <property type="match status" value="1"/>
</dbReference>
<evidence type="ECO:0000313" key="2">
    <source>
        <dbReference type="EMBL" id="MEJ8813339.1"/>
    </source>
</evidence>
<dbReference type="InterPro" id="IPR008514">
    <property type="entry name" value="T6SS_Hcp"/>
</dbReference>
<dbReference type="InterPro" id="IPR036624">
    <property type="entry name" value="Hcp1-lik_sf"/>
</dbReference>
<dbReference type="RefSeq" id="WP_340358576.1">
    <property type="nucleotide sequence ID" value="NZ_JBBKZU010000008.1"/>
</dbReference>
<comment type="caution">
    <text evidence="2">The sequence shown here is derived from an EMBL/GenBank/DDBJ whole genome shotgun (WGS) entry which is preliminary data.</text>
</comment>
<dbReference type="PANTHER" id="PTHR36152:SF5">
    <property type="entry name" value="PROTEIN HCP1"/>
    <property type="match status" value="1"/>
</dbReference>
<dbReference type="EMBL" id="JBBKZU010000008">
    <property type="protein sequence ID" value="MEJ8813339.1"/>
    <property type="molecule type" value="Genomic_DNA"/>
</dbReference>